<feature type="signal peptide" evidence="1">
    <location>
        <begin position="1"/>
        <end position="41"/>
    </location>
</feature>
<evidence type="ECO:0000256" key="1">
    <source>
        <dbReference type="SAM" id="SignalP"/>
    </source>
</evidence>
<evidence type="ECO:0000313" key="3">
    <source>
        <dbReference type="Proteomes" id="UP001219518"/>
    </source>
</evidence>
<comment type="caution">
    <text evidence="2">The sequence shown here is derived from an EMBL/GenBank/DDBJ whole genome shotgun (WGS) entry which is preliminary data.</text>
</comment>
<feature type="chain" id="PRO_5042195397" description="Secreted protein" evidence="1">
    <location>
        <begin position="42"/>
        <end position="170"/>
    </location>
</feature>
<accession>A0AAE1HEG4</accession>
<proteinExistence type="predicted"/>
<reference evidence="2" key="1">
    <citation type="submission" date="2021-07" db="EMBL/GenBank/DDBJ databases">
        <authorList>
            <person name="Catto M.A."/>
            <person name="Jacobson A."/>
            <person name="Kennedy G."/>
            <person name="Labadie P."/>
            <person name="Hunt B.G."/>
            <person name="Srinivasan R."/>
        </authorList>
    </citation>
    <scope>NUCLEOTIDE SEQUENCE</scope>
    <source>
        <strain evidence="2">PL_HMW_Pooled</strain>
        <tissue evidence="2">Head</tissue>
    </source>
</reference>
<dbReference type="EMBL" id="JAHWGI010000983">
    <property type="protein sequence ID" value="KAK3919840.1"/>
    <property type="molecule type" value="Genomic_DNA"/>
</dbReference>
<organism evidence="2 3">
    <name type="scientific">Frankliniella fusca</name>
    <dbReference type="NCBI Taxonomy" id="407009"/>
    <lineage>
        <taxon>Eukaryota</taxon>
        <taxon>Metazoa</taxon>
        <taxon>Ecdysozoa</taxon>
        <taxon>Arthropoda</taxon>
        <taxon>Hexapoda</taxon>
        <taxon>Insecta</taxon>
        <taxon>Pterygota</taxon>
        <taxon>Neoptera</taxon>
        <taxon>Paraneoptera</taxon>
        <taxon>Thysanoptera</taxon>
        <taxon>Terebrantia</taxon>
        <taxon>Thripoidea</taxon>
        <taxon>Thripidae</taxon>
        <taxon>Frankliniella</taxon>
    </lineage>
</organism>
<name>A0AAE1HEG4_9NEOP</name>
<reference evidence="2" key="2">
    <citation type="journal article" date="2023" name="BMC Genomics">
        <title>Pest status, molecular evolution, and epigenetic factors derived from the genome assembly of Frankliniella fusca, a thysanopteran phytovirus vector.</title>
        <authorList>
            <person name="Catto M.A."/>
            <person name="Labadie P.E."/>
            <person name="Jacobson A.L."/>
            <person name="Kennedy G.G."/>
            <person name="Srinivasan R."/>
            <person name="Hunt B.G."/>
        </authorList>
    </citation>
    <scope>NUCLEOTIDE SEQUENCE</scope>
    <source>
        <strain evidence="2">PL_HMW_Pooled</strain>
    </source>
</reference>
<dbReference type="Proteomes" id="UP001219518">
    <property type="component" value="Unassembled WGS sequence"/>
</dbReference>
<protein>
    <recommendedName>
        <fullName evidence="4">Secreted protein</fullName>
    </recommendedName>
</protein>
<sequence>MKRMNAGVVHVEDHLPQGGGRLAEVLLVELLLLVALEQVDAELVAPLGPHLVGLVQLVDEVVHAEQELDAVQQLGSLEQHLRGGPLARVVVPLVLVAPRYVSSHSRRKRASRCATITCVPMNWLSSQPMAISKRRNGSSERTMYESLSRKMPPYFMRMRMRVMSPECQTR</sequence>
<dbReference type="AlphaFoldDB" id="A0AAE1HEG4"/>
<gene>
    <name evidence="2" type="ORF">KUF71_009126</name>
</gene>
<keyword evidence="1" id="KW-0732">Signal</keyword>
<keyword evidence="3" id="KW-1185">Reference proteome</keyword>
<evidence type="ECO:0000313" key="2">
    <source>
        <dbReference type="EMBL" id="KAK3919840.1"/>
    </source>
</evidence>
<evidence type="ECO:0008006" key="4">
    <source>
        <dbReference type="Google" id="ProtNLM"/>
    </source>
</evidence>